<evidence type="ECO:0000256" key="1">
    <source>
        <dbReference type="ARBA" id="ARBA00004196"/>
    </source>
</evidence>
<dbReference type="PANTHER" id="PTHR43649">
    <property type="entry name" value="ARABINOSE-BINDING PROTEIN-RELATED"/>
    <property type="match status" value="1"/>
</dbReference>
<evidence type="ECO:0000256" key="3">
    <source>
        <dbReference type="ARBA" id="ARBA00022448"/>
    </source>
</evidence>
<dbReference type="PROSITE" id="PS51318">
    <property type="entry name" value="TAT"/>
    <property type="match status" value="1"/>
</dbReference>
<keyword evidence="4 5" id="KW-0732">Signal</keyword>
<dbReference type="Gene3D" id="3.40.190.10">
    <property type="entry name" value="Periplasmic binding protein-like II"/>
    <property type="match status" value="1"/>
</dbReference>
<keyword evidence="3" id="KW-0813">Transport</keyword>
<dbReference type="RefSeq" id="WP_344920540.1">
    <property type="nucleotide sequence ID" value="NZ_BAABAQ010000010.1"/>
</dbReference>
<comment type="caution">
    <text evidence="6">The sequence shown here is derived from an EMBL/GenBank/DDBJ whole genome shotgun (WGS) entry which is preliminary data.</text>
</comment>
<comment type="similarity">
    <text evidence="2">Belongs to the bacterial solute-binding protein 1 family.</text>
</comment>
<proteinExistence type="inferred from homology"/>
<feature type="chain" id="PRO_5047361255" evidence="5">
    <location>
        <begin position="28"/>
        <end position="469"/>
    </location>
</feature>
<dbReference type="InterPro" id="IPR006311">
    <property type="entry name" value="TAT_signal"/>
</dbReference>
<dbReference type="PROSITE" id="PS51257">
    <property type="entry name" value="PROKAR_LIPOPROTEIN"/>
    <property type="match status" value="1"/>
</dbReference>
<dbReference type="PANTHER" id="PTHR43649:SF31">
    <property type="entry name" value="SN-GLYCEROL-3-PHOSPHATE-BINDING PERIPLASMIC PROTEIN UGPB"/>
    <property type="match status" value="1"/>
</dbReference>
<evidence type="ECO:0000256" key="2">
    <source>
        <dbReference type="ARBA" id="ARBA00008520"/>
    </source>
</evidence>
<keyword evidence="7" id="KW-1185">Reference proteome</keyword>
<comment type="subcellular location">
    <subcellularLocation>
        <location evidence="1">Cell envelope</location>
    </subcellularLocation>
</comment>
<feature type="signal peptide" evidence="5">
    <location>
        <begin position="1"/>
        <end position="27"/>
    </location>
</feature>
<accession>A0ABP8B690</accession>
<gene>
    <name evidence="6" type="primary">ngcE_2</name>
    <name evidence="6" type="ORF">GCM10022252_50710</name>
</gene>
<evidence type="ECO:0000313" key="6">
    <source>
        <dbReference type="EMBL" id="GAA4199248.1"/>
    </source>
</evidence>
<dbReference type="InterPro" id="IPR006059">
    <property type="entry name" value="SBP"/>
</dbReference>
<evidence type="ECO:0000313" key="7">
    <source>
        <dbReference type="Proteomes" id="UP001501251"/>
    </source>
</evidence>
<protein>
    <submittedName>
        <fullName evidence="6">N-acetylglucosamine/diacetylchitobiose ABC transporter substrate-binding protein</fullName>
    </submittedName>
</protein>
<dbReference type="NCBIfam" id="TIGR03851">
    <property type="entry name" value="chitin_NgcE"/>
    <property type="match status" value="1"/>
</dbReference>
<dbReference type="SUPFAM" id="SSF53850">
    <property type="entry name" value="Periplasmic binding protein-like II"/>
    <property type="match status" value="1"/>
</dbReference>
<reference evidence="7" key="1">
    <citation type="journal article" date="2019" name="Int. J. Syst. Evol. Microbiol.">
        <title>The Global Catalogue of Microorganisms (GCM) 10K type strain sequencing project: providing services to taxonomists for standard genome sequencing and annotation.</title>
        <authorList>
            <consortium name="The Broad Institute Genomics Platform"/>
            <consortium name="The Broad Institute Genome Sequencing Center for Infectious Disease"/>
            <person name="Wu L."/>
            <person name="Ma J."/>
        </authorList>
    </citation>
    <scope>NUCLEOTIDE SEQUENCE [LARGE SCALE GENOMIC DNA]</scope>
    <source>
        <strain evidence="7">JCM 17388</strain>
    </source>
</reference>
<organism evidence="6 7">
    <name type="scientific">Streptosporangium oxazolinicum</name>
    <dbReference type="NCBI Taxonomy" id="909287"/>
    <lineage>
        <taxon>Bacteria</taxon>
        <taxon>Bacillati</taxon>
        <taxon>Actinomycetota</taxon>
        <taxon>Actinomycetes</taxon>
        <taxon>Streptosporangiales</taxon>
        <taxon>Streptosporangiaceae</taxon>
        <taxon>Streptosporangium</taxon>
    </lineage>
</organism>
<evidence type="ECO:0000256" key="4">
    <source>
        <dbReference type="ARBA" id="ARBA00022729"/>
    </source>
</evidence>
<dbReference type="Proteomes" id="UP001501251">
    <property type="component" value="Unassembled WGS sequence"/>
</dbReference>
<name>A0ABP8B690_9ACTN</name>
<evidence type="ECO:0000256" key="5">
    <source>
        <dbReference type="SAM" id="SignalP"/>
    </source>
</evidence>
<dbReference type="Pfam" id="PF01547">
    <property type="entry name" value="SBP_bac_1"/>
    <property type="match status" value="1"/>
</dbReference>
<sequence length="469" mass="50522">MTQLSRRELLRSAALAGLTLPALSACATPAGNGGAASSAPVVGATSAANPLGFAENKPLEVWIFDGGFGDGYATDVHEPLLKARHPKLEIRHNATKEVAKTLQPRFAGGDPPEFVNNSGANAMDFGALVQDGQLADLTPLYDAPSWDDPAVKVRDTIDPNAIELGSYDGKPYVLNYANTVWGIWYSRKLFETEGWQVPKTWADFLALCETIKKSGRMAPFTYAGKHPFYIYEAILTLAAKIGGKDVLKDIDNLQEGAWKAEPVRQAAGAFVEIGSKYLLQGTAGLDHVQTQTAHNKGQVAMLPCGSWLENEQKDSTPADFDYAMFALPDFGSSDALPYGTLHAQPGEEYVVPARSANPRAGMEYMRAMLSKEGAGKFMELVSTLTVVKGAGEGRTLKPGLKSASAALDAAGDNAVWFLFRKWYVELHDEVAAATGQLMSGKLTVEQWADRAQAKADAIKKDSSVKKFSR</sequence>
<dbReference type="InterPro" id="IPR022386">
    <property type="entry name" value="Chitin_NgcE"/>
</dbReference>
<dbReference type="InterPro" id="IPR050490">
    <property type="entry name" value="Bact_solute-bd_prot1"/>
</dbReference>
<dbReference type="EMBL" id="BAABAQ010000010">
    <property type="protein sequence ID" value="GAA4199248.1"/>
    <property type="molecule type" value="Genomic_DNA"/>
</dbReference>